<feature type="transmembrane region" description="Helical" evidence="9">
    <location>
        <begin position="256"/>
        <end position="274"/>
    </location>
</feature>
<name>A0ABY4AK25_9BURK</name>
<keyword evidence="5 9" id="KW-1133">Transmembrane helix</keyword>
<evidence type="ECO:0000256" key="6">
    <source>
        <dbReference type="ARBA" id="ARBA00023004"/>
    </source>
</evidence>
<dbReference type="Pfam" id="PF02167">
    <property type="entry name" value="Cytochrom_C1"/>
    <property type="match status" value="2"/>
</dbReference>
<evidence type="ECO:0000313" key="12">
    <source>
        <dbReference type="EMBL" id="UOD50627.1"/>
    </source>
</evidence>
<dbReference type="PANTHER" id="PTHR10266">
    <property type="entry name" value="CYTOCHROME C1"/>
    <property type="match status" value="1"/>
</dbReference>
<evidence type="ECO:0000256" key="2">
    <source>
        <dbReference type="ARBA" id="ARBA00022617"/>
    </source>
</evidence>
<evidence type="ECO:0000256" key="7">
    <source>
        <dbReference type="ARBA" id="ARBA00023136"/>
    </source>
</evidence>
<evidence type="ECO:0000313" key="13">
    <source>
        <dbReference type="Proteomes" id="UP000831607"/>
    </source>
</evidence>
<evidence type="ECO:0000256" key="4">
    <source>
        <dbReference type="ARBA" id="ARBA00022723"/>
    </source>
</evidence>
<dbReference type="InterPro" id="IPR036909">
    <property type="entry name" value="Cyt_c-like_dom_sf"/>
</dbReference>
<dbReference type="InterPro" id="IPR002326">
    <property type="entry name" value="Cyt_c1"/>
</dbReference>
<sequence>MKLMNKLLGAIVVSLTCSVAMAAGSSYPLDKAPPKLNDQAALQNGAKIFVNHCLNCHSAKSLRYNKLRDIGLTDQQIKESLLFTGEKVGDMMTIAMTVQDGARWFGAAPPDLSVIARAKSINAGPPGGDYIYTYMRTFYRDTTNATGWNNLAFPNAGMPHVLWDQQGPRELTSTLIHQVPKDGKMVWEKLTKQYDAQGYWTAKAETLDNYSGPGGETHTFKALDPKKAAQYDKDMGDLAAFMTWMAEPVQLERKKIGVWVLIFLGLFFVVAWRLNATYWKHVR</sequence>
<evidence type="ECO:0000256" key="1">
    <source>
        <dbReference type="ARBA" id="ARBA00004370"/>
    </source>
</evidence>
<feature type="signal peptide" evidence="10">
    <location>
        <begin position="1"/>
        <end position="22"/>
    </location>
</feature>
<proteinExistence type="predicted"/>
<keyword evidence="13" id="KW-1185">Reference proteome</keyword>
<feature type="domain" description="Cytochrome c" evidence="11">
    <location>
        <begin position="40"/>
        <end position="139"/>
    </location>
</feature>
<reference evidence="12 13" key="1">
    <citation type="submission" date="2020-11" db="EMBL/GenBank/DDBJ databases">
        <title>Algicoccus daihaiensis sp.nov., isolated from Daihai Lake in Inner Mongolia.</title>
        <authorList>
            <person name="Kai J."/>
        </authorList>
    </citation>
    <scope>NUCLEOTIDE SEQUENCE [LARGE SCALE GENOMIC DNA]</scope>
    <source>
        <strain evidence="13">f23</strain>
    </source>
</reference>
<evidence type="ECO:0000256" key="5">
    <source>
        <dbReference type="ARBA" id="ARBA00022989"/>
    </source>
</evidence>
<accession>A0ABY4AK25</accession>
<keyword evidence="2 8" id="KW-0349">Heme</keyword>
<keyword evidence="6 8" id="KW-0408">Iron</keyword>
<keyword evidence="4 8" id="KW-0479">Metal-binding</keyword>
<organism evidence="12 13">
    <name type="scientific">Orrella daihaiensis</name>
    <dbReference type="NCBI Taxonomy" id="2782176"/>
    <lineage>
        <taxon>Bacteria</taxon>
        <taxon>Pseudomonadati</taxon>
        <taxon>Pseudomonadota</taxon>
        <taxon>Betaproteobacteria</taxon>
        <taxon>Burkholderiales</taxon>
        <taxon>Alcaligenaceae</taxon>
        <taxon>Orrella</taxon>
    </lineage>
</organism>
<dbReference type="EMBL" id="CP063982">
    <property type="protein sequence ID" value="UOD50627.1"/>
    <property type="molecule type" value="Genomic_DNA"/>
</dbReference>
<comment type="subcellular location">
    <subcellularLocation>
        <location evidence="1">Membrane</location>
    </subcellularLocation>
</comment>
<keyword evidence="3 9" id="KW-0812">Transmembrane</keyword>
<dbReference type="SUPFAM" id="SSF46626">
    <property type="entry name" value="Cytochrome c"/>
    <property type="match status" value="1"/>
</dbReference>
<feature type="chain" id="PRO_5045267481" evidence="10">
    <location>
        <begin position="23"/>
        <end position="283"/>
    </location>
</feature>
<dbReference type="RefSeq" id="WP_243479035.1">
    <property type="nucleotide sequence ID" value="NZ_CP063982.1"/>
</dbReference>
<gene>
    <name evidence="12" type="ORF">DHf2319_01430</name>
</gene>
<evidence type="ECO:0000256" key="3">
    <source>
        <dbReference type="ARBA" id="ARBA00022692"/>
    </source>
</evidence>
<dbReference type="PANTHER" id="PTHR10266:SF3">
    <property type="entry name" value="CYTOCHROME C1, HEME PROTEIN, MITOCHONDRIAL"/>
    <property type="match status" value="1"/>
</dbReference>
<dbReference type="Gene3D" id="1.10.760.10">
    <property type="entry name" value="Cytochrome c-like domain"/>
    <property type="match status" value="1"/>
</dbReference>
<protein>
    <submittedName>
        <fullName evidence="12">Cytochrome c1</fullName>
    </submittedName>
</protein>
<evidence type="ECO:0000256" key="8">
    <source>
        <dbReference type="PROSITE-ProRule" id="PRU00433"/>
    </source>
</evidence>
<evidence type="ECO:0000256" key="10">
    <source>
        <dbReference type="SAM" id="SignalP"/>
    </source>
</evidence>
<evidence type="ECO:0000259" key="11">
    <source>
        <dbReference type="PROSITE" id="PS51007"/>
    </source>
</evidence>
<keyword evidence="10" id="KW-0732">Signal</keyword>
<keyword evidence="7 9" id="KW-0472">Membrane</keyword>
<dbReference type="PROSITE" id="PS51007">
    <property type="entry name" value="CYTC"/>
    <property type="match status" value="1"/>
</dbReference>
<dbReference type="Proteomes" id="UP000831607">
    <property type="component" value="Chromosome"/>
</dbReference>
<dbReference type="InterPro" id="IPR009056">
    <property type="entry name" value="Cyt_c-like_dom"/>
</dbReference>
<evidence type="ECO:0000256" key="9">
    <source>
        <dbReference type="SAM" id="Phobius"/>
    </source>
</evidence>